<dbReference type="Proteomes" id="UP001202550">
    <property type="component" value="Unassembled WGS sequence"/>
</dbReference>
<dbReference type="EMBL" id="JALZWP010000003">
    <property type="protein sequence ID" value="MCL1628091.1"/>
    <property type="molecule type" value="Genomic_DNA"/>
</dbReference>
<keyword evidence="2" id="KW-1185">Reference proteome</keyword>
<keyword evidence="1" id="KW-0966">Cell projection</keyword>
<evidence type="ECO:0000313" key="1">
    <source>
        <dbReference type="EMBL" id="MCL1628091.1"/>
    </source>
</evidence>
<organism evidence="1 2">
    <name type="scientific">Roseinatronobacter domitianus</name>
    <dbReference type="NCBI Taxonomy" id="2940293"/>
    <lineage>
        <taxon>Bacteria</taxon>
        <taxon>Pseudomonadati</taxon>
        <taxon>Pseudomonadota</taxon>
        <taxon>Alphaproteobacteria</taxon>
        <taxon>Rhodobacterales</taxon>
        <taxon>Paracoccaceae</taxon>
        <taxon>Roseinatronobacter</taxon>
    </lineage>
</organism>
<protein>
    <submittedName>
        <fullName evidence="1">Flagellar biosynthesis regulator FlaF</fullName>
    </submittedName>
</protein>
<reference evidence="1 2" key="1">
    <citation type="submission" date="2022-05" db="EMBL/GenBank/DDBJ databases">
        <title>Seasonal and diel survey of microbial diversity of the Tyrrhenian coast.</title>
        <authorList>
            <person name="Gattoni G."/>
            <person name="Corral P."/>
        </authorList>
    </citation>
    <scope>NUCLEOTIDE SEQUENCE [LARGE SCALE GENOMIC DNA]</scope>
    <source>
        <strain evidence="1 2">V10</strain>
    </source>
</reference>
<keyword evidence="1" id="KW-0969">Cilium</keyword>
<evidence type="ECO:0000313" key="2">
    <source>
        <dbReference type="Proteomes" id="UP001202550"/>
    </source>
</evidence>
<name>A0ABT0LZQ3_9RHOB</name>
<accession>A0ABT0LZQ3</accession>
<gene>
    <name evidence="1" type="primary">flaF</name>
    <name evidence="1" type="ORF">M3N55_05050</name>
</gene>
<keyword evidence="1" id="KW-0282">Flagellum</keyword>
<dbReference type="NCBIfam" id="NF009435">
    <property type="entry name" value="PRK12794.1"/>
    <property type="match status" value="1"/>
</dbReference>
<sequence>MNAHAQALAAYGTPNTAQKPPRAIEYDILAQITARIRAAIAGGPMAFPALADALNANRQLWTEFAFDLASDDNRLPTDIRAGLLGLAQFTVTQTDAILRGESTAEAIIDVNVAIMRGLNGEGGMT</sequence>
<dbReference type="RefSeq" id="WP_249057011.1">
    <property type="nucleotide sequence ID" value="NZ_JALZWP010000003.1"/>
</dbReference>
<proteinExistence type="predicted"/>
<comment type="caution">
    <text evidence="1">The sequence shown here is derived from an EMBL/GenBank/DDBJ whole genome shotgun (WGS) entry which is preliminary data.</text>
</comment>
<dbReference type="Pfam" id="PF07309">
    <property type="entry name" value="FlaF"/>
    <property type="match status" value="1"/>
</dbReference>
<dbReference type="InterPro" id="IPR010845">
    <property type="entry name" value="FlaF"/>
</dbReference>